<feature type="transmembrane region" description="Helical" evidence="8">
    <location>
        <begin position="232"/>
        <end position="258"/>
    </location>
</feature>
<dbReference type="GO" id="GO:0007165">
    <property type="term" value="P:signal transduction"/>
    <property type="evidence" value="ECO:0007669"/>
    <property type="project" value="UniProtKB-KW"/>
</dbReference>
<dbReference type="GO" id="GO:0050909">
    <property type="term" value="P:sensory perception of taste"/>
    <property type="evidence" value="ECO:0007669"/>
    <property type="project" value="InterPro"/>
</dbReference>
<proteinExistence type="predicted"/>
<evidence type="ECO:0000256" key="2">
    <source>
        <dbReference type="ARBA" id="ARBA00022475"/>
    </source>
</evidence>
<keyword evidence="5 8" id="KW-0472">Membrane</keyword>
<evidence type="ECO:0000256" key="4">
    <source>
        <dbReference type="ARBA" id="ARBA00022989"/>
    </source>
</evidence>
<dbReference type="GO" id="GO:0043025">
    <property type="term" value="C:neuronal cell body"/>
    <property type="evidence" value="ECO:0007669"/>
    <property type="project" value="TreeGrafter"/>
</dbReference>
<dbReference type="InParanoid" id="A0A2J7QG32"/>
<dbReference type="InterPro" id="IPR013604">
    <property type="entry name" value="7TM_chemorcpt"/>
</dbReference>
<dbReference type="PANTHER" id="PTHR21143">
    <property type="entry name" value="INVERTEBRATE GUSTATORY RECEPTOR"/>
    <property type="match status" value="1"/>
</dbReference>
<evidence type="ECO:0000256" key="5">
    <source>
        <dbReference type="ARBA" id="ARBA00023136"/>
    </source>
</evidence>
<sequence>MFSFLGSAIILDCILWTLAIGVKFFAYFHMYLVAIIEWLIVIHFMNWVVLLKNRFSLLNERLSLSSGIFETENSEEGAYQPLMIRMCVNITERRSQLTKEEVLTFSSIHDILCDTALLVKSIYEVHILLCVLGTFVNMTIWLYFGLCFLYGYINVDDNGPNISLLVISEILWCLGYLAKLLCITISCHSFNNKMAETSIVLGKLILAVHHDPGTMRELERFSHHVALRQFKFTAFGFFSLDLSLLVSMLGAVVTYLVILMQFKMAVNTSPACCRNVTG</sequence>
<evidence type="ECO:0000313" key="10">
    <source>
        <dbReference type="Proteomes" id="UP000235965"/>
    </source>
</evidence>
<organism evidence="9 10">
    <name type="scientific">Cryptotermes secundus</name>
    <dbReference type="NCBI Taxonomy" id="105785"/>
    <lineage>
        <taxon>Eukaryota</taxon>
        <taxon>Metazoa</taxon>
        <taxon>Ecdysozoa</taxon>
        <taxon>Arthropoda</taxon>
        <taxon>Hexapoda</taxon>
        <taxon>Insecta</taxon>
        <taxon>Pterygota</taxon>
        <taxon>Neoptera</taxon>
        <taxon>Polyneoptera</taxon>
        <taxon>Dictyoptera</taxon>
        <taxon>Blattodea</taxon>
        <taxon>Blattoidea</taxon>
        <taxon>Termitoidae</taxon>
        <taxon>Kalotermitidae</taxon>
        <taxon>Cryptotermitinae</taxon>
        <taxon>Cryptotermes</taxon>
    </lineage>
</organism>
<evidence type="ECO:0000256" key="6">
    <source>
        <dbReference type="ARBA" id="ARBA00023170"/>
    </source>
</evidence>
<keyword evidence="2" id="KW-1003">Cell membrane</keyword>
<evidence type="ECO:0000313" key="9">
    <source>
        <dbReference type="EMBL" id="PNF27532.1"/>
    </source>
</evidence>
<feature type="transmembrane region" description="Helical" evidence="8">
    <location>
        <begin position="165"/>
        <end position="185"/>
    </location>
</feature>
<comment type="caution">
    <text evidence="9">The sequence shown here is derived from an EMBL/GenBank/DDBJ whole genome shotgun (WGS) entry which is preliminary data.</text>
</comment>
<accession>A0A2J7QG32</accession>
<gene>
    <name evidence="9" type="ORF">B7P43_G02894</name>
</gene>
<dbReference type="GO" id="GO:0008049">
    <property type="term" value="P:male courtship behavior"/>
    <property type="evidence" value="ECO:0007669"/>
    <property type="project" value="TreeGrafter"/>
</dbReference>
<evidence type="ECO:0000256" key="7">
    <source>
        <dbReference type="ARBA" id="ARBA00023224"/>
    </source>
</evidence>
<feature type="transmembrane region" description="Helical" evidence="8">
    <location>
        <begin position="127"/>
        <end position="153"/>
    </location>
</feature>
<dbReference type="PANTHER" id="PTHR21143:SF133">
    <property type="entry name" value="GUSTATORY AND PHEROMONE RECEPTOR 32A-RELATED"/>
    <property type="match status" value="1"/>
</dbReference>
<dbReference type="GO" id="GO:0030424">
    <property type="term" value="C:axon"/>
    <property type="evidence" value="ECO:0007669"/>
    <property type="project" value="TreeGrafter"/>
</dbReference>
<dbReference type="AlphaFoldDB" id="A0A2J7QG32"/>
<evidence type="ECO:0000256" key="8">
    <source>
        <dbReference type="SAM" id="Phobius"/>
    </source>
</evidence>
<protein>
    <recommendedName>
        <fullName evidence="11">Gustatory receptor</fullName>
    </recommendedName>
</protein>
<dbReference type="Pfam" id="PF08395">
    <property type="entry name" value="7tm_7"/>
    <property type="match status" value="1"/>
</dbReference>
<evidence type="ECO:0000256" key="3">
    <source>
        <dbReference type="ARBA" id="ARBA00022692"/>
    </source>
</evidence>
<keyword evidence="3 8" id="KW-0812">Transmembrane</keyword>
<name>A0A2J7QG32_9NEOP</name>
<keyword evidence="10" id="KW-1185">Reference proteome</keyword>
<reference evidence="9 10" key="1">
    <citation type="submission" date="2017-12" db="EMBL/GenBank/DDBJ databases">
        <title>Hemimetabolous genomes reveal molecular basis of termite eusociality.</title>
        <authorList>
            <person name="Harrison M.C."/>
            <person name="Jongepier E."/>
            <person name="Robertson H.M."/>
            <person name="Arning N."/>
            <person name="Bitard-Feildel T."/>
            <person name="Chao H."/>
            <person name="Childers C.P."/>
            <person name="Dinh H."/>
            <person name="Doddapaneni H."/>
            <person name="Dugan S."/>
            <person name="Gowin J."/>
            <person name="Greiner C."/>
            <person name="Han Y."/>
            <person name="Hu H."/>
            <person name="Hughes D.S.T."/>
            <person name="Huylmans A.-K."/>
            <person name="Kemena C."/>
            <person name="Kremer L.P.M."/>
            <person name="Lee S.L."/>
            <person name="Lopez-Ezquerra A."/>
            <person name="Mallet L."/>
            <person name="Monroy-Kuhn J.M."/>
            <person name="Moser A."/>
            <person name="Murali S.C."/>
            <person name="Muzny D.M."/>
            <person name="Otani S."/>
            <person name="Piulachs M.-D."/>
            <person name="Poelchau M."/>
            <person name="Qu J."/>
            <person name="Schaub F."/>
            <person name="Wada-Katsumata A."/>
            <person name="Worley K.C."/>
            <person name="Xie Q."/>
            <person name="Ylla G."/>
            <person name="Poulsen M."/>
            <person name="Gibbs R.A."/>
            <person name="Schal C."/>
            <person name="Richards S."/>
            <person name="Belles X."/>
            <person name="Korb J."/>
            <person name="Bornberg-Bauer E."/>
        </authorList>
    </citation>
    <scope>NUCLEOTIDE SEQUENCE [LARGE SCALE GENOMIC DNA]</scope>
    <source>
        <tissue evidence="9">Whole body</tissue>
    </source>
</reference>
<comment type="subcellular location">
    <subcellularLocation>
        <location evidence="1">Cell membrane</location>
        <topology evidence="1">Multi-pass membrane protein</topology>
    </subcellularLocation>
</comment>
<evidence type="ECO:0008006" key="11">
    <source>
        <dbReference type="Google" id="ProtNLM"/>
    </source>
</evidence>
<evidence type="ECO:0000256" key="1">
    <source>
        <dbReference type="ARBA" id="ARBA00004651"/>
    </source>
</evidence>
<dbReference type="GO" id="GO:0007635">
    <property type="term" value="P:chemosensory behavior"/>
    <property type="evidence" value="ECO:0007669"/>
    <property type="project" value="TreeGrafter"/>
</dbReference>
<keyword evidence="6" id="KW-0675">Receptor</keyword>
<dbReference type="Proteomes" id="UP000235965">
    <property type="component" value="Unassembled WGS sequence"/>
</dbReference>
<dbReference type="GO" id="GO:0005886">
    <property type="term" value="C:plasma membrane"/>
    <property type="evidence" value="ECO:0007669"/>
    <property type="project" value="UniProtKB-SubCell"/>
</dbReference>
<keyword evidence="4 8" id="KW-1133">Transmembrane helix</keyword>
<feature type="transmembrane region" description="Helical" evidence="8">
    <location>
        <begin position="29"/>
        <end position="51"/>
    </location>
</feature>
<dbReference type="EMBL" id="NEVH01014836">
    <property type="protein sequence ID" value="PNF27532.1"/>
    <property type="molecule type" value="Genomic_DNA"/>
</dbReference>
<keyword evidence="7" id="KW-0807">Transducer</keyword>
<dbReference type="GO" id="GO:0030425">
    <property type="term" value="C:dendrite"/>
    <property type="evidence" value="ECO:0007669"/>
    <property type="project" value="TreeGrafter"/>
</dbReference>
<dbReference type="STRING" id="105785.A0A2J7QG32"/>
<dbReference type="OrthoDB" id="6366728at2759"/>